<gene>
    <name evidence="1" type="ORF">PDUR_19460</name>
</gene>
<reference evidence="1 2" key="1">
    <citation type="submission" date="2014-08" db="EMBL/GenBank/DDBJ databases">
        <title>Comparative genomics of the Paenibacillus odorifer group.</title>
        <authorList>
            <person name="den Bakker H.C."/>
            <person name="Tsai Y.-C."/>
            <person name="Martin N."/>
            <person name="Korlach J."/>
            <person name="Wiedmann M."/>
        </authorList>
    </citation>
    <scope>NUCLEOTIDE SEQUENCE [LARGE SCALE GENOMIC DNA]</scope>
    <source>
        <strain evidence="1 2">DSM 1735</strain>
    </source>
</reference>
<protein>
    <submittedName>
        <fullName evidence="1">Uncharacterized protein</fullName>
    </submittedName>
</protein>
<keyword evidence="2" id="KW-1185">Reference proteome</keyword>
<dbReference type="AlphaFoldDB" id="A0A089HPB6"/>
<name>A0A089HPB6_PAEDU</name>
<evidence type="ECO:0000313" key="1">
    <source>
        <dbReference type="EMBL" id="AIQ13846.1"/>
    </source>
</evidence>
<dbReference type="KEGG" id="pdu:PDUR_19460"/>
<dbReference type="EMBL" id="CP009288">
    <property type="protein sequence ID" value="AIQ13846.1"/>
    <property type="molecule type" value="Genomic_DNA"/>
</dbReference>
<evidence type="ECO:0000313" key="2">
    <source>
        <dbReference type="Proteomes" id="UP000029409"/>
    </source>
</evidence>
<proteinExistence type="predicted"/>
<accession>A0A089HPB6</accession>
<dbReference type="OrthoDB" id="249246at2"/>
<organism evidence="1 2">
    <name type="scientific">Paenibacillus durus</name>
    <name type="common">Paenibacillus azotofixans</name>
    <dbReference type="NCBI Taxonomy" id="44251"/>
    <lineage>
        <taxon>Bacteria</taxon>
        <taxon>Bacillati</taxon>
        <taxon>Bacillota</taxon>
        <taxon>Bacilli</taxon>
        <taxon>Bacillales</taxon>
        <taxon>Paenibacillaceae</taxon>
        <taxon>Paenibacillus</taxon>
    </lineage>
</organism>
<dbReference type="Proteomes" id="UP000029409">
    <property type="component" value="Chromosome"/>
</dbReference>
<sequence>MEHMDEQWLELIGKQEQMEKQEALKAALTPENVSQAIQAGELTLGDEVITFQRTEVVPDQVFMFVPDSFEPMPEEYARIKYPAERRPQIIYTDETLEINLTVNPTNNRMVNHEMEQFVQDLSFLIKRMQPNAKWLGEGVREVGGRKMGFYEFTVPVLDGVMYNGIFFIELEGKGLFFGLNCMERYQEQWRPIALGIMDSLHINPMEREEGDS</sequence>
<dbReference type="STRING" id="44251.PDUR_19460"/>
<dbReference type="eggNOG" id="ENOG5032SG8">
    <property type="taxonomic scope" value="Bacteria"/>
</dbReference>
<dbReference type="RefSeq" id="WP_042207641.1">
    <property type="nucleotide sequence ID" value="NZ_CP009288.1"/>
</dbReference>